<dbReference type="SUPFAM" id="SSF144091">
    <property type="entry name" value="Rhomboid-like"/>
    <property type="match status" value="1"/>
</dbReference>
<feature type="transmembrane region" description="Helical" evidence="6">
    <location>
        <begin position="50"/>
        <end position="73"/>
    </location>
</feature>
<dbReference type="Pfam" id="PF01694">
    <property type="entry name" value="Rhomboid"/>
    <property type="match status" value="1"/>
</dbReference>
<feature type="domain" description="Peptidase S54 rhomboid" evidence="7">
    <location>
        <begin position="90"/>
        <end position="229"/>
    </location>
</feature>
<keyword evidence="3 6" id="KW-1133">Transmembrane helix</keyword>
<dbReference type="PANTHER" id="PTHR43731:SF26">
    <property type="entry name" value="RHOMBOID-LIKE PROTEIN 10, CHLOROPLASTIC"/>
    <property type="match status" value="1"/>
</dbReference>
<evidence type="ECO:0000256" key="3">
    <source>
        <dbReference type="ARBA" id="ARBA00022989"/>
    </source>
</evidence>
<dbReference type="InterPro" id="IPR050925">
    <property type="entry name" value="Rhomboid_protease_S54"/>
</dbReference>
<comment type="caution">
    <text evidence="8">The sequence shown here is derived from an EMBL/GenBank/DDBJ whole genome shotgun (WGS) entry which is preliminary data.</text>
</comment>
<sequence length="271" mass="29499">MARQPNEPDEIEEFLRRAEREFGRRPDLPEEPPPRPAPPPPPRPVVTYSLLWVIGIVYVLTSVLSGSFFQPAFPVLVALGAKVNDRIANGEVWRLLTAVFLHANLIHIFFNGYALSVLGPEAERFYGHGRFLALYLLSGLGGSIASYALSPAPAVGASGAIFGLIGGLGIFYYLNRQALGEFGRNQVRGIAAIAFINLLIGFAAQGVIDNWGHLGGLVSGVLIGMALSPRLTIDMRFFPPLLIRRFPAQGWLWAMAIALVMMVLVRLVTPA</sequence>
<dbReference type="GO" id="GO:0006508">
    <property type="term" value="P:proteolysis"/>
    <property type="evidence" value="ECO:0007669"/>
    <property type="project" value="UniProtKB-KW"/>
</dbReference>
<name>A0A178MKH2_9CHLR</name>
<feature type="transmembrane region" description="Helical" evidence="6">
    <location>
        <begin position="131"/>
        <end position="149"/>
    </location>
</feature>
<evidence type="ECO:0000313" key="9">
    <source>
        <dbReference type="Proteomes" id="UP000078287"/>
    </source>
</evidence>
<dbReference type="EMBL" id="LWQS01000021">
    <property type="protein sequence ID" value="OAN49063.1"/>
    <property type="molecule type" value="Genomic_DNA"/>
</dbReference>
<reference evidence="8 9" key="1">
    <citation type="submission" date="2016-04" db="EMBL/GenBank/DDBJ databases">
        <title>Chloroflexus islandicus sp. nov., a thermophilic filamentous anoxygenic phototrophic bacterium from geyser Strokkur (Iceland).</title>
        <authorList>
            <person name="Gaisin V.A."/>
            <person name="Kalashnikov A.M."/>
            <person name="Sukhacheva M.V."/>
            <person name="Grouzdev D.S."/>
            <person name="Ivanov T.M."/>
            <person name="Kuznetsov B."/>
            <person name="Gorlenko V.M."/>
        </authorList>
    </citation>
    <scope>NUCLEOTIDE SEQUENCE [LARGE SCALE GENOMIC DNA]</scope>
    <source>
        <strain evidence="9">isl-2</strain>
    </source>
</reference>
<evidence type="ECO:0000256" key="5">
    <source>
        <dbReference type="SAM" id="MobiDB-lite"/>
    </source>
</evidence>
<dbReference type="OrthoDB" id="9813074at2"/>
<evidence type="ECO:0000313" key="8">
    <source>
        <dbReference type="EMBL" id="OAN49063.1"/>
    </source>
</evidence>
<feature type="transmembrane region" description="Helical" evidence="6">
    <location>
        <begin position="250"/>
        <end position="269"/>
    </location>
</feature>
<dbReference type="Gene3D" id="1.20.1540.10">
    <property type="entry name" value="Rhomboid-like"/>
    <property type="match status" value="1"/>
</dbReference>
<feature type="transmembrane region" description="Helical" evidence="6">
    <location>
        <begin position="155"/>
        <end position="175"/>
    </location>
</feature>
<keyword evidence="9" id="KW-1185">Reference proteome</keyword>
<feature type="transmembrane region" description="Helical" evidence="6">
    <location>
        <begin position="187"/>
        <end position="205"/>
    </location>
</feature>
<evidence type="ECO:0000256" key="2">
    <source>
        <dbReference type="ARBA" id="ARBA00022692"/>
    </source>
</evidence>
<gene>
    <name evidence="8" type="ORF">A6A03_07085</name>
</gene>
<keyword evidence="8" id="KW-0378">Hydrolase</keyword>
<protein>
    <submittedName>
        <fullName evidence="8">Rhomboid family intramembrane serine protease</fullName>
    </submittedName>
</protein>
<dbReference type="RefSeq" id="WP_066782650.1">
    <property type="nucleotide sequence ID" value="NZ_LWQS01000021.1"/>
</dbReference>
<keyword evidence="4 6" id="KW-0472">Membrane</keyword>
<keyword evidence="2 6" id="KW-0812">Transmembrane</keyword>
<dbReference type="Proteomes" id="UP000078287">
    <property type="component" value="Unassembled WGS sequence"/>
</dbReference>
<dbReference type="InterPro" id="IPR022764">
    <property type="entry name" value="Peptidase_S54_rhomboid_dom"/>
</dbReference>
<evidence type="ECO:0000259" key="7">
    <source>
        <dbReference type="Pfam" id="PF01694"/>
    </source>
</evidence>
<dbReference type="AlphaFoldDB" id="A0A178MKH2"/>
<accession>A0A178MKH2</accession>
<feature type="transmembrane region" description="Helical" evidence="6">
    <location>
        <begin position="211"/>
        <end position="229"/>
    </location>
</feature>
<dbReference type="GO" id="GO:0016020">
    <property type="term" value="C:membrane"/>
    <property type="evidence" value="ECO:0007669"/>
    <property type="project" value="UniProtKB-SubCell"/>
</dbReference>
<dbReference type="STRING" id="1707952.A6A03_07085"/>
<dbReference type="PANTHER" id="PTHR43731">
    <property type="entry name" value="RHOMBOID PROTEASE"/>
    <property type="match status" value="1"/>
</dbReference>
<feature type="transmembrane region" description="Helical" evidence="6">
    <location>
        <begin position="93"/>
        <end position="119"/>
    </location>
</feature>
<proteinExistence type="predicted"/>
<evidence type="ECO:0000256" key="6">
    <source>
        <dbReference type="SAM" id="Phobius"/>
    </source>
</evidence>
<keyword evidence="8" id="KW-0645">Protease</keyword>
<feature type="region of interest" description="Disordered" evidence="5">
    <location>
        <begin position="22"/>
        <end position="41"/>
    </location>
</feature>
<comment type="subcellular location">
    <subcellularLocation>
        <location evidence="1">Membrane</location>
        <topology evidence="1">Multi-pass membrane protein</topology>
    </subcellularLocation>
</comment>
<dbReference type="InterPro" id="IPR035952">
    <property type="entry name" value="Rhomboid-like_sf"/>
</dbReference>
<dbReference type="GO" id="GO:0004252">
    <property type="term" value="F:serine-type endopeptidase activity"/>
    <property type="evidence" value="ECO:0007669"/>
    <property type="project" value="InterPro"/>
</dbReference>
<evidence type="ECO:0000256" key="1">
    <source>
        <dbReference type="ARBA" id="ARBA00004141"/>
    </source>
</evidence>
<evidence type="ECO:0000256" key="4">
    <source>
        <dbReference type="ARBA" id="ARBA00023136"/>
    </source>
</evidence>
<organism evidence="8 9">
    <name type="scientific">Chloroflexus islandicus</name>
    <dbReference type="NCBI Taxonomy" id="1707952"/>
    <lineage>
        <taxon>Bacteria</taxon>
        <taxon>Bacillati</taxon>
        <taxon>Chloroflexota</taxon>
        <taxon>Chloroflexia</taxon>
        <taxon>Chloroflexales</taxon>
        <taxon>Chloroflexineae</taxon>
        <taxon>Chloroflexaceae</taxon>
        <taxon>Chloroflexus</taxon>
    </lineage>
</organism>